<dbReference type="PANTHER" id="PTHR15615">
    <property type="match status" value="1"/>
</dbReference>
<protein>
    <recommendedName>
        <fullName evidence="3">Cyclin-like domain-containing protein</fullName>
    </recommendedName>
</protein>
<proteinExistence type="predicted"/>
<dbReference type="InterPro" id="IPR036915">
    <property type="entry name" value="Cyclin-like_sf"/>
</dbReference>
<evidence type="ECO:0008006" key="3">
    <source>
        <dbReference type="Google" id="ProtNLM"/>
    </source>
</evidence>
<dbReference type="GO" id="GO:0019901">
    <property type="term" value="F:protein kinase binding"/>
    <property type="evidence" value="ECO:0007669"/>
    <property type="project" value="InterPro"/>
</dbReference>
<dbReference type="AlphaFoldDB" id="A0A7S1XJZ1"/>
<name>A0A7S1XJZ1_9RHOD</name>
<feature type="compositionally biased region" description="Low complexity" evidence="1">
    <location>
        <begin position="41"/>
        <end position="58"/>
    </location>
</feature>
<reference evidence="2" key="1">
    <citation type="submission" date="2021-01" db="EMBL/GenBank/DDBJ databases">
        <authorList>
            <person name="Corre E."/>
            <person name="Pelletier E."/>
            <person name="Niang G."/>
            <person name="Scheremetjew M."/>
            <person name="Finn R."/>
            <person name="Kale V."/>
            <person name="Holt S."/>
            <person name="Cochrane G."/>
            <person name="Meng A."/>
            <person name="Brown T."/>
            <person name="Cohen L."/>
        </authorList>
    </citation>
    <scope>NUCLEOTIDE SEQUENCE</scope>
    <source>
        <strain evidence="2">CCMP3124</strain>
    </source>
</reference>
<organism evidence="2">
    <name type="scientific">Erythrolobus australicus</name>
    <dbReference type="NCBI Taxonomy" id="1077150"/>
    <lineage>
        <taxon>Eukaryota</taxon>
        <taxon>Rhodophyta</taxon>
        <taxon>Bangiophyceae</taxon>
        <taxon>Porphyridiales</taxon>
        <taxon>Porphyridiaceae</taxon>
        <taxon>Erythrolobus</taxon>
    </lineage>
</organism>
<sequence>MGADGATRSSSCETMSPAERERPRSVTHSAVTLSPDERESSAACGGAEAEGQEEPASAVAAGVERERLIASIAAVLERAIASGVRGAQRAAMQQPSAVESLFSAVSKQAFSLEFYVRRLVTHLDTSRAAFPLALVYLRRLELADCSSRIVVSELNVHRLLITAVLVASKFLEDRPMAMEYVAKVGGVQTVAEMSRLEAAMLGLLEYCCYPSDSEMWCAEAALANACR</sequence>
<evidence type="ECO:0000256" key="1">
    <source>
        <dbReference type="SAM" id="MobiDB-lite"/>
    </source>
</evidence>
<dbReference type="PANTHER" id="PTHR15615:SF108">
    <property type="entry name" value="PROTEIN CNPPD1"/>
    <property type="match status" value="1"/>
</dbReference>
<dbReference type="Gene3D" id="1.10.472.10">
    <property type="entry name" value="Cyclin-like"/>
    <property type="match status" value="1"/>
</dbReference>
<evidence type="ECO:0000313" key="2">
    <source>
        <dbReference type="EMBL" id="CAD9241559.1"/>
    </source>
</evidence>
<dbReference type="SUPFAM" id="SSF47954">
    <property type="entry name" value="Cyclin-like"/>
    <property type="match status" value="1"/>
</dbReference>
<dbReference type="Pfam" id="PF08613">
    <property type="entry name" value="Cyclin"/>
    <property type="match status" value="1"/>
</dbReference>
<dbReference type="InterPro" id="IPR013922">
    <property type="entry name" value="Cyclin_PHO80-like"/>
</dbReference>
<feature type="region of interest" description="Disordered" evidence="1">
    <location>
        <begin position="1"/>
        <end position="58"/>
    </location>
</feature>
<dbReference type="EMBL" id="HBGI01005085">
    <property type="protein sequence ID" value="CAD9241559.1"/>
    <property type="molecule type" value="Transcribed_RNA"/>
</dbReference>
<gene>
    <name evidence="2" type="ORF">EAUS1353_LOCUS3299</name>
</gene>
<accession>A0A7S1XJZ1</accession>